<keyword evidence="5" id="KW-0507">mRNA processing</keyword>
<gene>
    <name evidence="13 14" type="primary">Tssc4</name>
</gene>
<evidence type="ECO:0000256" key="2">
    <source>
        <dbReference type="ARBA" id="ARBA00004496"/>
    </source>
</evidence>
<dbReference type="InterPro" id="IPR029338">
    <property type="entry name" value="TSSC4"/>
</dbReference>
<feature type="compositionally biased region" description="Low complexity" evidence="11">
    <location>
        <begin position="26"/>
        <end position="39"/>
    </location>
</feature>
<name>A0AAX6TGE4_HETGA</name>
<evidence type="ECO:0000256" key="3">
    <source>
        <dbReference type="ARBA" id="ARBA00010362"/>
    </source>
</evidence>
<keyword evidence="6" id="KW-0747">Spliceosome</keyword>
<evidence type="ECO:0000256" key="11">
    <source>
        <dbReference type="SAM" id="MobiDB-lite"/>
    </source>
</evidence>
<dbReference type="GO" id="GO:0005681">
    <property type="term" value="C:spliceosomal complex"/>
    <property type="evidence" value="ECO:0007669"/>
    <property type="project" value="UniProtKB-KW"/>
</dbReference>
<dbReference type="RefSeq" id="XP_021120079.1">
    <property type="nucleotide sequence ID" value="XM_021264420.1"/>
</dbReference>
<dbReference type="RefSeq" id="XP_021120080.1">
    <property type="nucleotide sequence ID" value="XM_021264421.1"/>
</dbReference>
<dbReference type="PANTHER" id="PTHR13445">
    <property type="entry name" value="TUMOR SUPPRESSING SUBTRANSFERABLE CANDIDATE 4 TSSC4"/>
    <property type="match status" value="1"/>
</dbReference>
<keyword evidence="4" id="KW-0963">Cytoplasm</keyword>
<feature type="region of interest" description="Disordered" evidence="11">
    <location>
        <begin position="189"/>
        <end position="208"/>
    </location>
</feature>
<dbReference type="GO" id="GO:0008380">
    <property type="term" value="P:RNA splicing"/>
    <property type="evidence" value="ECO:0007669"/>
    <property type="project" value="UniProtKB-KW"/>
</dbReference>
<dbReference type="PANTHER" id="PTHR13445:SF3">
    <property type="entry name" value="U5 SMALL NUCLEAR RIBONUCLEOPROTEIN TSSC4"/>
    <property type="match status" value="1"/>
</dbReference>
<comment type="function">
    <text evidence="10">Protein associated with the U5 snRNP, during its maturation and its post-splicing recycling and which is required for spliceosomal tri-snRNP complex assembly in the nucleus. Has a molecular sequestering activity and transiently hinders SNRNP200 binding sites for constitutive splicing factors that intervene later during the assembly of the spliceosome and splicing. Together with its molecular sequestering activity, may also function as a molecular adapter and placeholder, coordinating the assembly of the U5 snRNP and its association with the U4/U6 di-snRNP.</text>
</comment>
<evidence type="ECO:0000313" key="13">
    <source>
        <dbReference type="RefSeq" id="XP_021120079.1"/>
    </source>
</evidence>
<feature type="compositionally biased region" description="Polar residues" evidence="11">
    <location>
        <begin position="189"/>
        <end position="205"/>
    </location>
</feature>
<feature type="compositionally biased region" description="Basic and acidic residues" evidence="11">
    <location>
        <begin position="219"/>
        <end position="229"/>
    </location>
</feature>
<keyword evidence="7" id="KW-0508">mRNA splicing</keyword>
<evidence type="ECO:0000313" key="14">
    <source>
        <dbReference type="RefSeq" id="XP_021120080.1"/>
    </source>
</evidence>
<feature type="region of interest" description="Disordered" evidence="11">
    <location>
        <begin position="104"/>
        <end position="156"/>
    </location>
</feature>
<dbReference type="Pfam" id="PF15264">
    <property type="entry name" value="TSSC4"/>
    <property type="match status" value="1"/>
</dbReference>
<evidence type="ECO:0000313" key="12">
    <source>
        <dbReference type="Proteomes" id="UP000694906"/>
    </source>
</evidence>
<comment type="subcellular location">
    <subcellularLocation>
        <location evidence="2">Cytoplasm</location>
    </subcellularLocation>
    <subcellularLocation>
        <location evidence="1">Nucleus</location>
    </subcellularLocation>
</comment>
<protein>
    <recommendedName>
        <fullName evidence="9">U5 small nuclear ribonucleoprotein TSSC4</fullName>
    </recommendedName>
</protein>
<evidence type="ECO:0000256" key="5">
    <source>
        <dbReference type="ARBA" id="ARBA00022664"/>
    </source>
</evidence>
<dbReference type="GeneID" id="101723973"/>
<dbReference type="GO" id="GO:0005737">
    <property type="term" value="C:cytoplasm"/>
    <property type="evidence" value="ECO:0007669"/>
    <property type="project" value="UniProtKB-SubCell"/>
</dbReference>
<feature type="region of interest" description="Disordered" evidence="11">
    <location>
        <begin position="214"/>
        <end position="319"/>
    </location>
</feature>
<evidence type="ECO:0000256" key="8">
    <source>
        <dbReference type="ARBA" id="ARBA00023242"/>
    </source>
</evidence>
<dbReference type="KEGG" id="hgl:101723973"/>
<evidence type="ECO:0000256" key="7">
    <source>
        <dbReference type="ARBA" id="ARBA00023187"/>
    </source>
</evidence>
<evidence type="ECO:0000256" key="9">
    <source>
        <dbReference type="ARBA" id="ARBA00035304"/>
    </source>
</evidence>
<evidence type="ECO:0000256" key="4">
    <source>
        <dbReference type="ARBA" id="ARBA00022490"/>
    </source>
</evidence>
<dbReference type="AlphaFoldDB" id="A0AAX6TGE4"/>
<feature type="region of interest" description="Disordered" evidence="11">
    <location>
        <begin position="1"/>
        <end position="86"/>
    </location>
</feature>
<dbReference type="Proteomes" id="UP000694906">
    <property type="component" value="Unplaced"/>
</dbReference>
<reference evidence="13 14" key="1">
    <citation type="submission" date="2025-04" db="UniProtKB">
        <authorList>
            <consortium name="RefSeq"/>
        </authorList>
    </citation>
    <scope>IDENTIFICATION</scope>
</reference>
<evidence type="ECO:0000256" key="1">
    <source>
        <dbReference type="ARBA" id="ARBA00004123"/>
    </source>
</evidence>
<proteinExistence type="inferred from homology"/>
<dbReference type="CTD" id="10078"/>
<dbReference type="GO" id="GO:0006397">
    <property type="term" value="P:mRNA processing"/>
    <property type="evidence" value="ECO:0007669"/>
    <property type="project" value="UniProtKB-KW"/>
</dbReference>
<comment type="similarity">
    <text evidence="3">Belongs to the TSSC4 family.</text>
</comment>
<accession>A0AAX6TGE4</accession>
<evidence type="ECO:0000256" key="10">
    <source>
        <dbReference type="ARBA" id="ARBA00045970"/>
    </source>
</evidence>
<sequence>MAEAGAGEPSPDSEAEQVTECDTLPSDSISLSDSDSDLSWPGDAEVESLSPEVLRGEAPELEEPSSRPIGTPTTAVQPFHLRGMSSTFSQRSHSIFDCLEGAARQVPPPTAQTSMSDNGDFKRPLVPSSHPPVGGLGRAHRSPDPPRGPPVPDYVAHPERWTKYSLEDVTEASDQSNQAAALAFLGSQSPAVPTDYTPSFNQDPSSCGKRRVVFTKPARASETRPERKRVLTRGDSGSEGPVELTHLAGSGSPEREEWSSPQGLHEVVMPSGAARIGSSPGPPGAETVGFHVSKKRSREHFRNRDSSPEVLGSEKEHPA</sequence>
<evidence type="ECO:0000256" key="6">
    <source>
        <dbReference type="ARBA" id="ARBA00022728"/>
    </source>
</evidence>
<feature type="compositionally biased region" description="Basic and acidic residues" evidence="11">
    <location>
        <begin position="300"/>
        <end position="319"/>
    </location>
</feature>
<keyword evidence="12" id="KW-1185">Reference proteome</keyword>
<organism evidence="12 14">
    <name type="scientific">Heterocephalus glaber</name>
    <name type="common">Naked mole rat</name>
    <dbReference type="NCBI Taxonomy" id="10181"/>
    <lineage>
        <taxon>Eukaryota</taxon>
        <taxon>Metazoa</taxon>
        <taxon>Chordata</taxon>
        <taxon>Craniata</taxon>
        <taxon>Vertebrata</taxon>
        <taxon>Euteleostomi</taxon>
        <taxon>Mammalia</taxon>
        <taxon>Eutheria</taxon>
        <taxon>Euarchontoglires</taxon>
        <taxon>Glires</taxon>
        <taxon>Rodentia</taxon>
        <taxon>Hystricomorpha</taxon>
        <taxon>Bathyergidae</taxon>
        <taxon>Heterocephalus</taxon>
    </lineage>
</organism>
<keyword evidence="8" id="KW-0539">Nucleus</keyword>